<sequence>MEYRIPGANAKMPFELVVYEDRLVCITSWTFKTKTDTYLFKDIKRVNIQKNESGWPKYLSIFLRDGKHVTFDLGYSKAGIEIQEYIEANIF</sequence>
<evidence type="ECO:0000313" key="1">
    <source>
        <dbReference type="EMBL" id="OGE41116.1"/>
    </source>
</evidence>
<accession>A0A1F5KJK7</accession>
<protein>
    <recommendedName>
        <fullName evidence="3">YokE-like PH domain-containing protein</fullName>
    </recommendedName>
</protein>
<comment type="caution">
    <text evidence="1">The sequence shown here is derived from an EMBL/GenBank/DDBJ whole genome shotgun (WGS) entry which is preliminary data.</text>
</comment>
<evidence type="ECO:0008006" key="3">
    <source>
        <dbReference type="Google" id="ProtNLM"/>
    </source>
</evidence>
<proteinExistence type="predicted"/>
<dbReference type="EMBL" id="MFDD01000002">
    <property type="protein sequence ID" value="OGE41116.1"/>
    <property type="molecule type" value="Genomic_DNA"/>
</dbReference>
<reference evidence="1 2" key="1">
    <citation type="journal article" date="2016" name="Nat. Commun.">
        <title>Thousands of microbial genomes shed light on interconnected biogeochemical processes in an aquifer system.</title>
        <authorList>
            <person name="Anantharaman K."/>
            <person name="Brown C.T."/>
            <person name="Hug L.A."/>
            <person name="Sharon I."/>
            <person name="Castelle C.J."/>
            <person name="Probst A.J."/>
            <person name="Thomas B.C."/>
            <person name="Singh A."/>
            <person name="Wilkins M.J."/>
            <person name="Karaoz U."/>
            <person name="Brodie E.L."/>
            <person name="Williams K.H."/>
            <person name="Hubbard S.S."/>
            <person name="Banfield J.F."/>
        </authorList>
    </citation>
    <scope>NUCLEOTIDE SEQUENCE [LARGE SCALE GENOMIC DNA]</scope>
</reference>
<organism evidence="1 2">
    <name type="scientific">Candidatus Daviesbacteria bacterium RIFCSPHIGHO2_02_FULL_43_12</name>
    <dbReference type="NCBI Taxonomy" id="1797776"/>
    <lineage>
        <taxon>Bacteria</taxon>
        <taxon>Candidatus Daviesiibacteriota</taxon>
    </lineage>
</organism>
<evidence type="ECO:0000313" key="2">
    <source>
        <dbReference type="Proteomes" id="UP000177328"/>
    </source>
</evidence>
<gene>
    <name evidence="1" type="ORF">A3D25_01095</name>
</gene>
<dbReference type="Proteomes" id="UP000177328">
    <property type="component" value="Unassembled WGS sequence"/>
</dbReference>
<name>A0A1F5KJK7_9BACT</name>
<dbReference type="AlphaFoldDB" id="A0A1F5KJK7"/>